<evidence type="ECO:0000313" key="9">
    <source>
        <dbReference type="EMBL" id="XDS45780.1"/>
    </source>
</evidence>
<evidence type="ECO:0000259" key="8">
    <source>
        <dbReference type="PROSITE" id="PS50928"/>
    </source>
</evidence>
<dbReference type="GO" id="GO:0005886">
    <property type="term" value="C:plasma membrane"/>
    <property type="evidence" value="ECO:0007669"/>
    <property type="project" value="UniProtKB-SubCell"/>
</dbReference>
<organism evidence="10">
    <name type="scientific">Bifidobacterium fermentum</name>
    <dbReference type="NCBI Taxonomy" id="3059035"/>
    <lineage>
        <taxon>Bacteria</taxon>
        <taxon>Bacillati</taxon>
        <taxon>Actinomycetota</taxon>
        <taxon>Actinomycetes</taxon>
        <taxon>Bifidobacteriales</taxon>
        <taxon>Bifidobacteriaceae</taxon>
        <taxon>Bifidobacterium</taxon>
    </lineage>
</organism>
<feature type="transmembrane region" description="Helical" evidence="7">
    <location>
        <begin position="163"/>
        <end position="188"/>
    </location>
</feature>
<keyword evidence="3" id="KW-1003">Cell membrane</keyword>
<evidence type="ECO:0000256" key="3">
    <source>
        <dbReference type="ARBA" id="ARBA00022475"/>
    </source>
</evidence>
<feature type="domain" description="ABC transmembrane type-1" evidence="8">
    <location>
        <begin position="25"/>
        <end position="219"/>
    </location>
</feature>
<dbReference type="EMBL" id="CP129683">
    <property type="protein sequence ID" value="XDS50655.1"/>
    <property type="molecule type" value="Genomic_DNA"/>
</dbReference>
<keyword evidence="2 7" id="KW-0813">Transport</keyword>
<feature type="transmembrane region" description="Helical" evidence="7">
    <location>
        <begin position="64"/>
        <end position="86"/>
    </location>
</feature>
<dbReference type="CDD" id="cd06261">
    <property type="entry name" value="TM_PBP2"/>
    <property type="match status" value="1"/>
</dbReference>
<reference evidence="10" key="1">
    <citation type="submission" date="2023-07" db="EMBL/GenBank/DDBJ databases">
        <title>Bifidobacterium aquikefiriaerophilum sp. nov. and Bifidobacterium eccum sp. nov., isolated from water kefir.</title>
        <authorList>
            <person name="Breselge S."/>
            <person name="Bellassi P."/>
            <person name="Barcenilla C."/>
            <person name="Alvarez-Ordonez A."/>
            <person name="Morelli L."/>
            <person name="Cotter P.D."/>
        </authorList>
    </citation>
    <scope>NUCLEOTIDE SEQUENCE</scope>
    <source>
        <strain evidence="11">WK012_4_13</strain>
        <strain evidence="10">WK013_4_14</strain>
        <strain evidence="9">WK048_4_13</strain>
    </source>
</reference>
<evidence type="ECO:0000313" key="10">
    <source>
        <dbReference type="EMBL" id="XDS49437.1"/>
    </source>
</evidence>
<feature type="transmembrane region" description="Helical" evidence="7">
    <location>
        <begin position="93"/>
        <end position="117"/>
    </location>
</feature>
<proteinExistence type="inferred from homology"/>
<keyword evidence="6 7" id="KW-0472">Membrane</keyword>
<evidence type="ECO:0000313" key="11">
    <source>
        <dbReference type="EMBL" id="XDS50655.1"/>
    </source>
</evidence>
<dbReference type="InterPro" id="IPR000515">
    <property type="entry name" value="MetI-like"/>
</dbReference>
<feature type="transmembrane region" description="Helical" evidence="7">
    <location>
        <begin position="29"/>
        <end position="52"/>
    </location>
</feature>
<name>A0AB39UKT8_9BIFI</name>
<keyword evidence="4 7" id="KW-0812">Transmembrane</keyword>
<gene>
    <name evidence="11" type="ORF">QN062_00065</name>
    <name evidence="10" type="ORF">QN216_04070</name>
    <name evidence="9" type="ORF">QN217_06375</name>
</gene>
<dbReference type="EMBL" id="CP129675">
    <property type="protein sequence ID" value="XDS45780.1"/>
    <property type="molecule type" value="Genomic_DNA"/>
</dbReference>
<dbReference type="Gene3D" id="1.10.3720.10">
    <property type="entry name" value="MetI-like"/>
    <property type="match status" value="1"/>
</dbReference>
<dbReference type="InterPro" id="IPR035906">
    <property type="entry name" value="MetI-like_sf"/>
</dbReference>
<evidence type="ECO:0000256" key="1">
    <source>
        <dbReference type="ARBA" id="ARBA00004651"/>
    </source>
</evidence>
<accession>A0AB39UKT8</accession>
<dbReference type="InterPro" id="IPR051322">
    <property type="entry name" value="AA_ABC_Transporter_Permease"/>
</dbReference>
<evidence type="ECO:0000256" key="7">
    <source>
        <dbReference type="RuleBase" id="RU363032"/>
    </source>
</evidence>
<evidence type="ECO:0000256" key="4">
    <source>
        <dbReference type="ARBA" id="ARBA00022692"/>
    </source>
</evidence>
<evidence type="ECO:0000256" key="6">
    <source>
        <dbReference type="ARBA" id="ARBA00023136"/>
    </source>
</evidence>
<protein>
    <submittedName>
        <fullName evidence="10">Methionine ABC transporter permease</fullName>
    </submittedName>
</protein>
<sequence length="231" mass="24390">MMIGSLMEHYFPYASQMGSDFLQATQETVLMTVSAMIIAGIIGLAIGILLLITGSHGLSPQAAVYWLLDQIVNIGRSIPFIILLAIIMPFTRLIVGTSIGTTAVTVPIVVGTIPFFARQVQNALLEVDPGVVEAAQAMGLSNAAIVFRVYLKEGLVSLVRSVNFTIINLIGLTAMAGAVGGGGLGATALQEGYQRGRTDVTFMAMILILVFVFITQVIGNAILKIVAHGRA</sequence>
<comment type="subcellular location">
    <subcellularLocation>
        <location evidence="1 7">Cell membrane</location>
        <topology evidence="1 7">Multi-pass membrane protein</topology>
    </subcellularLocation>
</comment>
<evidence type="ECO:0000256" key="5">
    <source>
        <dbReference type="ARBA" id="ARBA00022989"/>
    </source>
</evidence>
<comment type="similarity">
    <text evidence="7">Belongs to the binding-protein-dependent transport system permease family.</text>
</comment>
<dbReference type="KEGG" id="bfk:QN062_00065"/>
<dbReference type="Pfam" id="PF00528">
    <property type="entry name" value="BPD_transp_1"/>
    <property type="match status" value="1"/>
</dbReference>
<feature type="transmembrane region" description="Helical" evidence="7">
    <location>
        <begin position="129"/>
        <end position="151"/>
    </location>
</feature>
<feature type="transmembrane region" description="Helical" evidence="7">
    <location>
        <begin position="200"/>
        <end position="223"/>
    </location>
</feature>
<dbReference type="EMBL" id="CP129682">
    <property type="protein sequence ID" value="XDS49437.1"/>
    <property type="molecule type" value="Genomic_DNA"/>
</dbReference>
<evidence type="ECO:0000256" key="2">
    <source>
        <dbReference type="ARBA" id="ARBA00022448"/>
    </source>
</evidence>
<dbReference type="PANTHER" id="PTHR30450">
    <property type="entry name" value="ABC TRANSPORTER PERMEASE"/>
    <property type="match status" value="1"/>
</dbReference>
<dbReference type="AlphaFoldDB" id="A0AB39UKT8"/>
<dbReference type="GO" id="GO:0048473">
    <property type="term" value="P:D-methionine transmembrane transport"/>
    <property type="evidence" value="ECO:0007669"/>
    <property type="project" value="TreeGrafter"/>
</dbReference>
<keyword evidence="5 7" id="KW-1133">Transmembrane helix</keyword>
<dbReference type="RefSeq" id="WP_369341620.1">
    <property type="nucleotide sequence ID" value="NZ_CP129675.1"/>
</dbReference>
<dbReference type="PROSITE" id="PS50928">
    <property type="entry name" value="ABC_TM1"/>
    <property type="match status" value="1"/>
</dbReference>
<dbReference type="SUPFAM" id="SSF161098">
    <property type="entry name" value="MetI-like"/>
    <property type="match status" value="1"/>
</dbReference>
<dbReference type="PANTHER" id="PTHR30450:SF1">
    <property type="entry name" value="D-METHIONINE TRANSPORT SYSTEM PERMEASE PROTEIN METI-RELATED"/>
    <property type="match status" value="1"/>
</dbReference>